<evidence type="ECO:0000259" key="1">
    <source>
        <dbReference type="Pfam" id="PF13649"/>
    </source>
</evidence>
<dbReference type="CDD" id="cd02440">
    <property type="entry name" value="AdoMet_MTases"/>
    <property type="match status" value="1"/>
</dbReference>
<dbReference type="PANTHER" id="PTHR44068:SF11">
    <property type="entry name" value="GERANYL DIPHOSPHATE 2-C-METHYLTRANSFERASE"/>
    <property type="match status" value="1"/>
</dbReference>
<dbReference type="InterPro" id="IPR029063">
    <property type="entry name" value="SAM-dependent_MTases_sf"/>
</dbReference>
<evidence type="ECO:0000313" key="3">
    <source>
        <dbReference type="Proteomes" id="UP000664701"/>
    </source>
</evidence>
<dbReference type="Pfam" id="PF13649">
    <property type="entry name" value="Methyltransf_25"/>
    <property type="match status" value="1"/>
</dbReference>
<dbReference type="EMBL" id="CP147251">
    <property type="protein sequence ID" value="WYJ77194.1"/>
    <property type="molecule type" value="Genomic_DNA"/>
</dbReference>
<sequence length="258" mass="29409">MKNKEVGHNFLARLGKTKLRPGGIEATNWLIEQAQLNADSQILEVACNMGTTMIYLAKTYQCQVIGLDQSQQALEKARHNIAKEHLEKKLSVVQGNALKLPFEDQSFDVVINEAMLTMLVGKAKDKAIKEYFRVLKPNGVLLTHDVCLLNTDKRIEILTGLRDTIHVKVEPLTVEEWDKKFVDNGFHVTQKYGKMSLMDPIGMIRDEGFSGAFKIIRNGLKKENKEQFKKMFVFFRNHKKEIGYIVTVSQKKGENNDV</sequence>
<dbReference type="Gene3D" id="3.40.50.150">
    <property type="entry name" value="Vaccinia Virus protein VP39"/>
    <property type="match status" value="1"/>
</dbReference>
<dbReference type="PANTHER" id="PTHR44068">
    <property type="entry name" value="ZGC:194242"/>
    <property type="match status" value="1"/>
</dbReference>
<proteinExistence type="predicted"/>
<name>A0ABZ2STF2_9ENTE</name>
<dbReference type="RefSeq" id="WP_207942588.1">
    <property type="nucleotide sequence ID" value="NZ_CP147251.1"/>
</dbReference>
<accession>A0ABZ2STF2</accession>
<evidence type="ECO:0000313" key="2">
    <source>
        <dbReference type="EMBL" id="WYJ77194.1"/>
    </source>
</evidence>
<protein>
    <recommendedName>
        <fullName evidence="1">Methyltransferase domain-containing protein</fullName>
    </recommendedName>
</protein>
<dbReference type="InterPro" id="IPR041698">
    <property type="entry name" value="Methyltransf_25"/>
</dbReference>
<keyword evidence="3" id="KW-1185">Reference proteome</keyword>
<dbReference type="Proteomes" id="UP000664701">
    <property type="component" value="Chromosome"/>
</dbReference>
<organism evidence="2 3">
    <name type="scientific">Candidatus Enterococcus lowellii</name>
    <dbReference type="NCBI Taxonomy" id="2230877"/>
    <lineage>
        <taxon>Bacteria</taxon>
        <taxon>Bacillati</taxon>
        <taxon>Bacillota</taxon>
        <taxon>Bacilli</taxon>
        <taxon>Lactobacillales</taxon>
        <taxon>Enterococcaceae</taxon>
        <taxon>Enterococcus</taxon>
    </lineage>
</organism>
<reference evidence="2 3" key="1">
    <citation type="submission" date="2024-03" db="EMBL/GenBank/DDBJ databases">
        <title>The Genome Sequence of Enterococcus sp. DIV2402.</title>
        <authorList>
            <consortium name="The Broad Institute Genomics Platform"/>
            <consortium name="The Broad Institute Microbial Omics Core"/>
            <consortium name="The Broad Institute Genomic Center for Infectious Diseases"/>
            <person name="Earl A."/>
            <person name="Manson A."/>
            <person name="Gilmore M."/>
            <person name="Schwartman J."/>
            <person name="Shea T."/>
            <person name="Abouelleil A."/>
            <person name="Cao P."/>
            <person name="Chapman S."/>
            <person name="Cusick C."/>
            <person name="Young S."/>
            <person name="Neafsey D."/>
            <person name="Nusbaum C."/>
            <person name="Birren B."/>
        </authorList>
    </citation>
    <scope>NUCLEOTIDE SEQUENCE [LARGE SCALE GENOMIC DNA]</scope>
    <source>
        <strain evidence="2 3">DIV2402</strain>
    </source>
</reference>
<dbReference type="SUPFAM" id="SSF53335">
    <property type="entry name" value="S-adenosyl-L-methionine-dependent methyltransferases"/>
    <property type="match status" value="1"/>
</dbReference>
<gene>
    <name evidence="2" type="ORF">DOK78_001832</name>
</gene>
<feature type="domain" description="Methyltransferase" evidence="1">
    <location>
        <begin position="42"/>
        <end position="139"/>
    </location>
</feature>
<dbReference type="InterPro" id="IPR050447">
    <property type="entry name" value="Erg6_SMT_methyltransf"/>
</dbReference>